<protein>
    <submittedName>
        <fullName evidence="1">Uncharacterized protein</fullName>
    </submittedName>
</protein>
<sequence>MEERQNKYQSIATEVYSTPAELLDGKRYRTKNRNR</sequence>
<comment type="caution">
    <text evidence="1">The sequence shown here is derived from an EMBL/GenBank/DDBJ whole genome shotgun (WGS) entry which is preliminary data.</text>
</comment>
<organism evidence="1 2">
    <name type="scientific">Giardia duodenalis assemblage B</name>
    <dbReference type="NCBI Taxonomy" id="1394984"/>
    <lineage>
        <taxon>Eukaryota</taxon>
        <taxon>Metamonada</taxon>
        <taxon>Diplomonadida</taxon>
        <taxon>Hexamitidae</taxon>
        <taxon>Giardiinae</taxon>
        <taxon>Giardia</taxon>
    </lineage>
</organism>
<dbReference type="EMBL" id="JXTI01000084">
    <property type="protein sequence ID" value="KWX13094.1"/>
    <property type="molecule type" value="Genomic_DNA"/>
</dbReference>
<accession>A0A132NSL6</accession>
<reference evidence="1 2" key="1">
    <citation type="journal article" date="2015" name="Mol. Biochem. Parasitol.">
        <title>Identification of polymorphic genes for use in assemblage B genotyping assays through comparative genomics of multiple assemblage B Giardia duodenalis isolates.</title>
        <authorList>
            <person name="Wielinga C."/>
            <person name="Thompson R.C."/>
            <person name="Monis P."/>
            <person name="Ryan U."/>
        </authorList>
    </citation>
    <scope>NUCLEOTIDE SEQUENCE [LARGE SCALE GENOMIC DNA]</scope>
    <source>
        <strain evidence="1 2">BAH15c1</strain>
    </source>
</reference>
<evidence type="ECO:0000313" key="1">
    <source>
        <dbReference type="EMBL" id="KWX13094.1"/>
    </source>
</evidence>
<dbReference type="Proteomes" id="UP000070089">
    <property type="component" value="Unassembled WGS sequence"/>
</dbReference>
<dbReference type="VEuPathDB" id="GiardiaDB:QR46_2919"/>
<evidence type="ECO:0000313" key="2">
    <source>
        <dbReference type="Proteomes" id="UP000070089"/>
    </source>
</evidence>
<gene>
    <name evidence="1" type="ORF">QR46_2919</name>
</gene>
<name>A0A132NSL6_GIAIN</name>
<dbReference type="AlphaFoldDB" id="A0A132NSL6"/>
<proteinExistence type="predicted"/>